<sequence>MLFREIIGLDDVKQSLIQAVNSNHVAHAQLFHGAEGSANLALALAYATYINCENKQADDACGRCPNCNKMSKLAHPDVNYIFPTAGGKSVISENFMPQWRTFVKDTPYGTLSDWLEHIAIKQGNIPAEESRQLIQKLSLKSYEGGYKIAIIWQSEMLNIAAGNALLKVLEEPPEQTLFLLVASSSDKLLTTIISRTQRIAVRNFTDDEIVSYLTQKQDIGPERAKQIAYLSDGNLNHALEIAHKTDDDQHAWFANWMRMCYALNILKLVPMADEFDAKGKEYQKAMLEYGLSIFREIFLYCHGGENLIRLEGDELVFVQKFSNVLNISNLEAITNLLSESHYHIERNGRAKMIFLDISLAIARLMR</sequence>
<dbReference type="SUPFAM" id="SSF52540">
    <property type="entry name" value="P-loop containing nucleoside triphosphate hydrolases"/>
    <property type="match status" value="1"/>
</dbReference>
<evidence type="ECO:0000313" key="1">
    <source>
        <dbReference type="EMBL" id="GGD51445.1"/>
    </source>
</evidence>
<dbReference type="Gene3D" id="3.40.50.300">
    <property type="entry name" value="P-loop containing nucleotide triphosphate hydrolases"/>
    <property type="match status" value="1"/>
</dbReference>
<dbReference type="AlphaFoldDB" id="A0A916YLD6"/>
<dbReference type="PANTHER" id="PTHR11669:SF8">
    <property type="entry name" value="DNA POLYMERASE III SUBUNIT DELTA"/>
    <property type="match status" value="1"/>
</dbReference>
<dbReference type="RefSeq" id="WP_188765403.1">
    <property type="nucleotide sequence ID" value="NZ_BMKK01000003.1"/>
</dbReference>
<reference evidence="1" key="2">
    <citation type="submission" date="2020-09" db="EMBL/GenBank/DDBJ databases">
        <authorList>
            <person name="Sun Q."/>
            <person name="Zhou Y."/>
        </authorList>
    </citation>
    <scope>NUCLEOTIDE SEQUENCE</scope>
    <source>
        <strain evidence="1">CGMCC 1.15958</strain>
    </source>
</reference>
<dbReference type="Proteomes" id="UP000609064">
    <property type="component" value="Unassembled WGS sequence"/>
</dbReference>
<dbReference type="InterPro" id="IPR027417">
    <property type="entry name" value="P-loop_NTPase"/>
</dbReference>
<proteinExistence type="predicted"/>
<dbReference type="GO" id="GO:0006261">
    <property type="term" value="P:DNA-templated DNA replication"/>
    <property type="evidence" value="ECO:0007669"/>
    <property type="project" value="TreeGrafter"/>
</dbReference>
<accession>A0A916YLD6</accession>
<keyword evidence="2" id="KW-1185">Reference proteome</keyword>
<organism evidence="1 2">
    <name type="scientific">Emticicia aquatilis</name>
    <dbReference type="NCBI Taxonomy" id="1537369"/>
    <lineage>
        <taxon>Bacteria</taxon>
        <taxon>Pseudomonadati</taxon>
        <taxon>Bacteroidota</taxon>
        <taxon>Cytophagia</taxon>
        <taxon>Cytophagales</taxon>
        <taxon>Leadbetterellaceae</taxon>
        <taxon>Emticicia</taxon>
    </lineage>
</organism>
<protein>
    <submittedName>
        <fullName evidence="1">DNA polymerase III subunit delta</fullName>
    </submittedName>
</protein>
<comment type="caution">
    <text evidence="1">The sequence shown here is derived from an EMBL/GenBank/DDBJ whole genome shotgun (WGS) entry which is preliminary data.</text>
</comment>
<gene>
    <name evidence="1" type="ORF">GCM10011514_14570</name>
</gene>
<dbReference type="Pfam" id="PF13177">
    <property type="entry name" value="DNA_pol3_delta2"/>
    <property type="match status" value="1"/>
</dbReference>
<evidence type="ECO:0000313" key="2">
    <source>
        <dbReference type="Proteomes" id="UP000609064"/>
    </source>
</evidence>
<reference evidence="1" key="1">
    <citation type="journal article" date="2014" name="Int. J. Syst. Evol. Microbiol.">
        <title>Complete genome sequence of Corynebacterium casei LMG S-19264T (=DSM 44701T), isolated from a smear-ripened cheese.</title>
        <authorList>
            <consortium name="US DOE Joint Genome Institute (JGI-PGF)"/>
            <person name="Walter F."/>
            <person name="Albersmeier A."/>
            <person name="Kalinowski J."/>
            <person name="Ruckert C."/>
        </authorList>
    </citation>
    <scope>NUCLEOTIDE SEQUENCE</scope>
    <source>
        <strain evidence="1">CGMCC 1.15958</strain>
    </source>
</reference>
<dbReference type="PANTHER" id="PTHR11669">
    <property type="entry name" value="REPLICATION FACTOR C / DNA POLYMERASE III GAMMA-TAU SUBUNIT"/>
    <property type="match status" value="1"/>
</dbReference>
<dbReference type="InterPro" id="IPR050238">
    <property type="entry name" value="DNA_Rep/Repair_Clamp_Loader"/>
</dbReference>
<dbReference type="EMBL" id="BMKK01000003">
    <property type="protein sequence ID" value="GGD51445.1"/>
    <property type="molecule type" value="Genomic_DNA"/>
</dbReference>
<name>A0A916YLD6_9BACT</name>